<dbReference type="GO" id="GO:0022857">
    <property type="term" value="F:transmembrane transporter activity"/>
    <property type="evidence" value="ECO:0007669"/>
    <property type="project" value="InterPro"/>
</dbReference>
<dbReference type="GeneID" id="81457499"/>
<evidence type="ECO:0000256" key="1">
    <source>
        <dbReference type="ARBA" id="ARBA00004141"/>
    </source>
</evidence>
<organism evidence="8 9">
    <name type="scientific">Penicillium concentricum</name>
    <dbReference type="NCBI Taxonomy" id="293559"/>
    <lineage>
        <taxon>Eukaryota</taxon>
        <taxon>Fungi</taxon>
        <taxon>Dikarya</taxon>
        <taxon>Ascomycota</taxon>
        <taxon>Pezizomycotina</taxon>
        <taxon>Eurotiomycetes</taxon>
        <taxon>Eurotiomycetidae</taxon>
        <taxon>Eurotiales</taxon>
        <taxon>Aspergillaceae</taxon>
        <taxon>Penicillium</taxon>
    </lineage>
</organism>
<feature type="transmembrane region" description="Helical" evidence="6">
    <location>
        <begin position="373"/>
        <end position="391"/>
    </location>
</feature>
<dbReference type="RefSeq" id="XP_056582451.1">
    <property type="nucleotide sequence ID" value="XM_056718316.1"/>
</dbReference>
<feature type="transmembrane region" description="Helical" evidence="6">
    <location>
        <begin position="269"/>
        <end position="288"/>
    </location>
</feature>
<feature type="transmembrane region" description="Helical" evidence="6">
    <location>
        <begin position="403"/>
        <end position="422"/>
    </location>
</feature>
<dbReference type="PRINTS" id="PR01036">
    <property type="entry name" value="TCRTETB"/>
</dbReference>
<feature type="transmembrane region" description="Helical" evidence="6">
    <location>
        <begin position="37"/>
        <end position="57"/>
    </location>
</feature>
<keyword evidence="2 6" id="KW-0812">Transmembrane</keyword>
<dbReference type="Pfam" id="PF07690">
    <property type="entry name" value="MFS_1"/>
    <property type="match status" value="1"/>
</dbReference>
<feature type="transmembrane region" description="Helical" evidence="6">
    <location>
        <begin position="104"/>
        <end position="124"/>
    </location>
</feature>
<evidence type="ECO:0000256" key="6">
    <source>
        <dbReference type="SAM" id="Phobius"/>
    </source>
</evidence>
<dbReference type="Proteomes" id="UP001147752">
    <property type="component" value="Unassembled WGS sequence"/>
</dbReference>
<feature type="transmembrane region" description="Helical" evidence="6">
    <location>
        <begin position="511"/>
        <end position="530"/>
    </location>
</feature>
<dbReference type="InterPro" id="IPR020846">
    <property type="entry name" value="MFS_dom"/>
</dbReference>
<feature type="transmembrane region" description="Helical" evidence="6">
    <location>
        <begin position="130"/>
        <end position="151"/>
    </location>
</feature>
<feature type="region of interest" description="Disordered" evidence="5">
    <location>
        <begin position="540"/>
        <end position="578"/>
    </location>
</feature>
<feature type="domain" description="Major facilitator superfamily (MFS) profile" evidence="7">
    <location>
        <begin position="40"/>
        <end position="502"/>
    </location>
</feature>
<sequence>MANDATPSKHSELDTNDASIVIPSSVGDSHLLTGKKLSIAFGAMLLALLLIALDQTILSTALPRIASDFNAFSQQGWVAASFVLTQTTFILFFSQVLRLYPAKYVLIASVVIFEIGSALCGAAQDVNTLIGGRALSGVGAAGILTGILQVMAQATRLEDRPTLFSLFESVFAFASIIGPLLGGALTDHASWRWCFYINLPIGGVSIVAIVWLLDAPPPLGSEDYDHSFKSMFWRTAALDWIGTIFSLGAITSLVLGLQWGGNEKAWDSAEVIVCLVLALVLTFVFIFWERYMGDRAMVPLEIFKSLSIYSICSFAIFNRFIYLIFTYYIPIYYQAGRHHSATKSGVDLLPLMLSVVISIVVSGQLVGRYGRYWPYLVGGPVFGAVGAGLMYTVTALPSNAAVIGYQILVGICIGTTLQNILFAMQAEFDDTPKLISQATGMVNFCQFLGGTIGLAIAETTFSSELLLNLRTYAPDAPFETILQSPLSIYSAAVPDALVPNVVRAYVKSLSIVYIIGVPANVLSLVFAFCISNINIKKKPETEIENNAPRGDDVASGEQPVTSDGQPPMTEKMSSPQPA</sequence>
<dbReference type="AlphaFoldDB" id="A0A9W9VKD3"/>
<dbReference type="PROSITE" id="PS50850">
    <property type="entry name" value="MFS"/>
    <property type="match status" value="1"/>
</dbReference>
<dbReference type="OrthoDB" id="10021397at2759"/>
<reference evidence="8" key="1">
    <citation type="submission" date="2022-12" db="EMBL/GenBank/DDBJ databases">
        <authorList>
            <person name="Petersen C."/>
        </authorList>
    </citation>
    <scope>NUCLEOTIDE SEQUENCE</scope>
    <source>
        <strain evidence="8">IBT 3081</strain>
    </source>
</reference>
<dbReference type="PANTHER" id="PTHR23501">
    <property type="entry name" value="MAJOR FACILITATOR SUPERFAMILY"/>
    <property type="match status" value="1"/>
</dbReference>
<evidence type="ECO:0000313" key="8">
    <source>
        <dbReference type="EMBL" id="KAJ5382675.1"/>
    </source>
</evidence>
<comment type="subcellular location">
    <subcellularLocation>
        <location evidence="1">Membrane</location>
        <topology evidence="1">Multi-pass membrane protein</topology>
    </subcellularLocation>
</comment>
<comment type="caution">
    <text evidence="8">The sequence shown here is derived from an EMBL/GenBank/DDBJ whole genome shotgun (WGS) entry which is preliminary data.</text>
</comment>
<reference evidence="8" key="2">
    <citation type="journal article" date="2023" name="IMA Fungus">
        <title>Comparative genomic study of the Penicillium genus elucidates a diverse pangenome and 15 lateral gene transfer events.</title>
        <authorList>
            <person name="Petersen C."/>
            <person name="Sorensen T."/>
            <person name="Nielsen M.R."/>
            <person name="Sondergaard T.E."/>
            <person name="Sorensen J.L."/>
            <person name="Fitzpatrick D.A."/>
            <person name="Frisvad J.C."/>
            <person name="Nielsen K.L."/>
        </authorList>
    </citation>
    <scope>NUCLEOTIDE SEQUENCE</scope>
    <source>
        <strain evidence="8">IBT 3081</strain>
    </source>
</reference>
<dbReference type="InterPro" id="IPR011701">
    <property type="entry name" value="MFS"/>
</dbReference>
<feature type="transmembrane region" description="Helical" evidence="6">
    <location>
        <begin position="348"/>
        <end position="366"/>
    </location>
</feature>
<feature type="transmembrane region" description="Helical" evidence="6">
    <location>
        <begin position="308"/>
        <end position="328"/>
    </location>
</feature>
<evidence type="ECO:0000313" key="9">
    <source>
        <dbReference type="Proteomes" id="UP001147752"/>
    </source>
</evidence>
<dbReference type="Gene3D" id="1.20.1250.20">
    <property type="entry name" value="MFS general substrate transporter like domains"/>
    <property type="match status" value="2"/>
</dbReference>
<protein>
    <submittedName>
        <fullName evidence="8">Major facilitator superfamily domain general substrate transporter</fullName>
    </submittedName>
</protein>
<evidence type="ECO:0000256" key="4">
    <source>
        <dbReference type="ARBA" id="ARBA00023136"/>
    </source>
</evidence>
<evidence type="ECO:0000256" key="2">
    <source>
        <dbReference type="ARBA" id="ARBA00022692"/>
    </source>
</evidence>
<feature type="transmembrane region" description="Helical" evidence="6">
    <location>
        <begin position="163"/>
        <end position="183"/>
    </location>
</feature>
<dbReference type="InterPro" id="IPR036259">
    <property type="entry name" value="MFS_trans_sf"/>
</dbReference>
<keyword evidence="4 6" id="KW-0472">Membrane</keyword>
<feature type="transmembrane region" description="Helical" evidence="6">
    <location>
        <begin position="77"/>
        <end position="97"/>
    </location>
</feature>
<gene>
    <name evidence="8" type="ORF">N7517_000586</name>
</gene>
<evidence type="ECO:0000256" key="5">
    <source>
        <dbReference type="SAM" id="MobiDB-lite"/>
    </source>
</evidence>
<dbReference type="CDD" id="cd17502">
    <property type="entry name" value="MFS_Azr1_MDR_like"/>
    <property type="match status" value="1"/>
</dbReference>
<dbReference type="EMBL" id="JAPZBT010000001">
    <property type="protein sequence ID" value="KAJ5382675.1"/>
    <property type="molecule type" value="Genomic_DNA"/>
</dbReference>
<dbReference type="SUPFAM" id="SSF103473">
    <property type="entry name" value="MFS general substrate transporter"/>
    <property type="match status" value="2"/>
</dbReference>
<keyword evidence="9" id="KW-1185">Reference proteome</keyword>
<dbReference type="PANTHER" id="PTHR23501:SF198">
    <property type="entry name" value="AZOLE RESISTANCE PROTEIN 1-RELATED"/>
    <property type="match status" value="1"/>
</dbReference>
<evidence type="ECO:0000259" key="7">
    <source>
        <dbReference type="PROSITE" id="PS50850"/>
    </source>
</evidence>
<evidence type="ECO:0000256" key="3">
    <source>
        <dbReference type="ARBA" id="ARBA00022989"/>
    </source>
</evidence>
<name>A0A9W9VKD3_9EURO</name>
<feature type="transmembrane region" description="Helical" evidence="6">
    <location>
        <begin position="236"/>
        <end position="257"/>
    </location>
</feature>
<feature type="transmembrane region" description="Helical" evidence="6">
    <location>
        <begin position="434"/>
        <end position="457"/>
    </location>
</feature>
<dbReference type="GO" id="GO:0005886">
    <property type="term" value="C:plasma membrane"/>
    <property type="evidence" value="ECO:0007669"/>
    <property type="project" value="TreeGrafter"/>
</dbReference>
<keyword evidence="3 6" id="KW-1133">Transmembrane helix</keyword>
<accession>A0A9W9VKD3</accession>
<feature type="transmembrane region" description="Helical" evidence="6">
    <location>
        <begin position="195"/>
        <end position="215"/>
    </location>
</feature>
<proteinExistence type="predicted"/>